<gene>
    <name evidence="1" type="ORF">AUP69_14555</name>
</gene>
<evidence type="ECO:0000313" key="2">
    <source>
        <dbReference type="Proteomes" id="UP000186091"/>
    </source>
</evidence>
<dbReference type="AlphaFoldDB" id="A0AB36I743"/>
<comment type="caution">
    <text evidence="1">The sequence shown here is derived from an EMBL/GenBank/DDBJ whole genome shotgun (WGS) entry which is preliminary data.</text>
</comment>
<protein>
    <submittedName>
        <fullName evidence="1">Uncharacterized protein</fullName>
    </submittedName>
</protein>
<dbReference type="RefSeq" id="WP_003858096.1">
    <property type="nucleotide sequence ID" value="NZ_CP013991.1"/>
</dbReference>
<name>A0AB36I743_CORGT</name>
<dbReference type="EMBL" id="LOQT01000032">
    <property type="protein sequence ID" value="OKX76921.1"/>
    <property type="molecule type" value="Genomic_DNA"/>
</dbReference>
<evidence type="ECO:0000313" key="1">
    <source>
        <dbReference type="EMBL" id="OKX76921.1"/>
    </source>
</evidence>
<accession>A0AB36I743</accession>
<sequence length="166" mass="18756">MPLENNSNLQKVEGYVSKITKNGNKVTNDSLSSGGVRHQNGTLEELIKEPRLVENPSKLNSFATSVIGDVTNQLTQKVANHLVNEVIPRSINNWKERRAEKRRTEATHIATSSAPKPEQELQQPIALNERNLQDMIDMRTTPRREIMNDELLQEKYVTALIGTVMI</sequence>
<organism evidence="1 2">
    <name type="scientific">Corynebacterium glutamicum</name>
    <name type="common">Brevibacterium saccharolyticum</name>
    <dbReference type="NCBI Taxonomy" id="1718"/>
    <lineage>
        <taxon>Bacteria</taxon>
        <taxon>Bacillati</taxon>
        <taxon>Actinomycetota</taxon>
        <taxon>Actinomycetes</taxon>
        <taxon>Mycobacteriales</taxon>
        <taxon>Corynebacteriaceae</taxon>
        <taxon>Corynebacterium</taxon>
    </lineage>
</organism>
<dbReference type="Proteomes" id="UP000186091">
    <property type="component" value="Unassembled WGS sequence"/>
</dbReference>
<reference evidence="1 2" key="1">
    <citation type="submission" date="2015-12" db="EMBL/GenBank/DDBJ databases">
        <title>Genome sequence of Corynebacterium AS 1.542.</title>
        <authorList>
            <person name="Yang J."/>
            <person name="Yang S."/>
        </authorList>
    </citation>
    <scope>NUCLEOTIDE SEQUENCE [LARGE SCALE GENOMIC DNA]</scope>
    <source>
        <strain evidence="1 2">AS 1.542</strain>
    </source>
</reference>
<proteinExistence type="predicted"/>